<dbReference type="PANTHER" id="PTHR39087:SF2">
    <property type="entry name" value="UPF0104 MEMBRANE PROTEIN MJ1595"/>
    <property type="match status" value="1"/>
</dbReference>
<comment type="subcellular location">
    <subcellularLocation>
        <location evidence="1">Cell membrane</location>
        <topology evidence="1">Multi-pass membrane protein</topology>
    </subcellularLocation>
</comment>
<dbReference type="Proteomes" id="UP001265700">
    <property type="component" value="Unassembled WGS sequence"/>
</dbReference>
<evidence type="ECO:0000256" key="6">
    <source>
        <dbReference type="SAM" id="Phobius"/>
    </source>
</evidence>
<feature type="transmembrane region" description="Helical" evidence="6">
    <location>
        <begin position="156"/>
        <end position="172"/>
    </location>
</feature>
<gene>
    <name evidence="7" type="ORF">J2W49_000081</name>
</gene>
<dbReference type="Pfam" id="PF03706">
    <property type="entry name" value="LPG_synthase_TM"/>
    <property type="match status" value="1"/>
</dbReference>
<protein>
    <submittedName>
        <fullName evidence="7">Uncharacterized membrane protein YbhN (UPF0104 family)</fullName>
    </submittedName>
</protein>
<keyword evidence="2" id="KW-1003">Cell membrane</keyword>
<evidence type="ECO:0000313" key="8">
    <source>
        <dbReference type="Proteomes" id="UP001265700"/>
    </source>
</evidence>
<dbReference type="RefSeq" id="WP_310310398.1">
    <property type="nucleotide sequence ID" value="NZ_JAVDWU010000001.1"/>
</dbReference>
<organism evidence="7 8">
    <name type="scientific">Hydrogenophaga palleronii</name>
    <dbReference type="NCBI Taxonomy" id="65655"/>
    <lineage>
        <taxon>Bacteria</taxon>
        <taxon>Pseudomonadati</taxon>
        <taxon>Pseudomonadota</taxon>
        <taxon>Betaproteobacteria</taxon>
        <taxon>Burkholderiales</taxon>
        <taxon>Comamonadaceae</taxon>
        <taxon>Hydrogenophaga</taxon>
    </lineage>
</organism>
<evidence type="ECO:0000256" key="5">
    <source>
        <dbReference type="ARBA" id="ARBA00023136"/>
    </source>
</evidence>
<feature type="transmembrane region" description="Helical" evidence="6">
    <location>
        <begin position="237"/>
        <end position="258"/>
    </location>
</feature>
<dbReference type="PANTHER" id="PTHR39087">
    <property type="entry name" value="UPF0104 MEMBRANE PROTEIN MJ1595"/>
    <property type="match status" value="1"/>
</dbReference>
<feature type="transmembrane region" description="Helical" evidence="6">
    <location>
        <begin position="210"/>
        <end position="231"/>
    </location>
</feature>
<name>A0ABU1WFW8_9BURK</name>
<keyword evidence="4 6" id="KW-1133">Transmembrane helix</keyword>
<evidence type="ECO:0000256" key="1">
    <source>
        <dbReference type="ARBA" id="ARBA00004651"/>
    </source>
</evidence>
<proteinExistence type="predicted"/>
<feature type="transmembrane region" description="Helical" evidence="6">
    <location>
        <begin position="44"/>
        <end position="67"/>
    </location>
</feature>
<evidence type="ECO:0000256" key="3">
    <source>
        <dbReference type="ARBA" id="ARBA00022692"/>
    </source>
</evidence>
<evidence type="ECO:0000256" key="2">
    <source>
        <dbReference type="ARBA" id="ARBA00022475"/>
    </source>
</evidence>
<evidence type="ECO:0000313" key="7">
    <source>
        <dbReference type="EMBL" id="MDR7148153.1"/>
    </source>
</evidence>
<keyword evidence="3 6" id="KW-0812">Transmembrane</keyword>
<sequence length="313" mass="32622">MNTQKASAPSAASGWLRGLSVLLVLALVTYLVLAKPVALGDLVQQIQALPMVLWAQLLGLTLVSYAARFLRWHSFLHALGHRVPWGRQLHIYLAGFAMAVTPGKAGETVRSLYLKPLGVGYVHSVAAFLSERLLDLLTVGLLATLAIGWLPDHRTGAWLAVAGCVAVVWVFRTHGLEWLARRLGAGALGRHTSDGLAAISHLLSGQRLGLALPLSALAWAAQGMAMYAVLSMLGHDIAAADAVAIFALGLLAGVASFIPGGVGATETAMVLLLHAQGVGTADALTAALLSRTLPLAVGLTVGVVALSGLAWKR</sequence>
<dbReference type="NCBIfam" id="TIGR00374">
    <property type="entry name" value="flippase-like domain"/>
    <property type="match status" value="1"/>
</dbReference>
<keyword evidence="5 6" id="KW-0472">Membrane</keyword>
<feature type="transmembrane region" description="Helical" evidence="6">
    <location>
        <begin position="295"/>
        <end position="311"/>
    </location>
</feature>
<comment type="caution">
    <text evidence="7">The sequence shown here is derived from an EMBL/GenBank/DDBJ whole genome shotgun (WGS) entry which is preliminary data.</text>
</comment>
<dbReference type="InterPro" id="IPR022791">
    <property type="entry name" value="L-PG_synthase/AglD"/>
</dbReference>
<dbReference type="EMBL" id="JAVDWU010000001">
    <property type="protein sequence ID" value="MDR7148153.1"/>
    <property type="molecule type" value="Genomic_DNA"/>
</dbReference>
<feature type="transmembrane region" description="Helical" evidence="6">
    <location>
        <begin position="133"/>
        <end position="150"/>
    </location>
</feature>
<accession>A0ABU1WFW8</accession>
<evidence type="ECO:0000256" key="4">
    <source>
        <dbReference type="ARBA" id="ARBA00022989"/>
    </source>
</evidence>
<keyword evidence="8" id="KW-1185">Reference proteome</keyword>
<reference evidence="7 8" key="1">
    <citation type="submission" date="2023-07" db="EMBL/GenBank/DDBJ databases">
        <title>Sorghum-associated microbial communities from plants grown in Nebraska, USA.</title>
        <authorList>
            <person name="Schachtman D."/>
        </authorList>
    </citation>
    <scope>NUCLEOTIDE SEQUENCE [LARGE SCALE GENOMIC DNA]</scope>
    <source>
        <strain evidence="7 8">4249</strain>
    </source>
</reference>